<dbReference type="InterPro" id="IPR059226">
    <property type="entry name" value="Choice_anch_Q_dom"/>
</dbReference>
<accession>A0A382BSL3</accession>
<feature type="non-terminal residue" evidence="1">
    <location>
        <position position="567"/>
    </location>
</feature>
<sequence>MHLSATTRYYVDTNRPDDSGDGTSWSTAKKYLRSALYLNPGFGVVDIEIWVAAGTYYPFYDLGDYGDYHGYRNESFRITSGVAIYGGFTGAEDEVALTQRDWVNNITILSGDIDDNDDTGDFSGNSYHVVFFDNADATTILDGFTITAGNANGVFGLGDMGVDNGRVSGGGIYNEEGSPQIINCIITDNRAGGQGGGLDGGGGIFNFAGHRTSANPTFTNCIISNNVSGGHGGGISNIATIGSIANPTFTNCVISGNRAFDEGGGIYNLGSHGTASPVFTNCTITGNITDSGDGGGMYNASDGGDMSVAIPNFINSIIWRNGSGVLSELSTPIYSYSDIEGSGGSGSWDASVGTDGGNNIDQNPLFVLSINPENSPSDIGDFHLSERSPAIDVGDNSIIHAITDLEGEDRIQGDRPDMGAYETTNQVDVEPPLMVSICPDMINCPNPISDYHVSSNLQLTLDQEVFQGTGTIEILQGVSVFKSIFLPVVHPAADVVINTVTVEGDQHSVITIDLGKDMLSNTQYSVNIPATAFLDAAGNAFSGIPYTDNEGIQTSWNFLIDTDPPTV</sequence>
<dbReference type="Gene3D" id="2.160.20.10">
    <property type="entry name" value="Single-stranded right-handed beta-helix, Pectin lyase-like"/>
    <property type="match status" value="1"/>
</dbReference>
<proteinExistence type="predicted"/>
<evidence type="ECO:0008006" key="2">
    <source>
        <dbReference type="Google" id="ProtNLM"/>
    </source>
</evidence>
<dbReference type="NCBIfam" id="NF041518">
    <property type="entry name" value="choice_anch_Q"/>
    <property type="match status" value="1"/>
</dbReference>
<evidence type="ECO:0000313" key="1">
    <source>
        <dbReference type="EMBL" id="SVB16816.1"/>
    </source>
</evidence>
<dbReference type="AlphaFoldDB" id="A0A382BSL3"/>
<reference evidence="1" key="1">
    <citation type="submission" date="2018-05" db="EMBL/GenBank/DDBJ databases">
        <authorList>
            <person name="Lanie J.A."/>
            <person name="Ng W.-L."/>
            <person name="Kazmierczak K.M."/>
            <person name="Andrzejewski T.M."/>
            <person name="Davidsen T.M."/>
            <person name="Wayne K.J."/>
            <person name="Tettelin H."/>
            <person name="Glass J.I."/>
            <person name="Rusch D."/>
            <person name="Podicherti R."/>
            <person name="Tsui H.-C.T."/>
            <person name="Winkler M.E."/>
        </authorList>
    </citation>
    <scope>NUCLEOTIDE SEQUENCE</scope>
</reference>
<protein>
    <recommendedName>
        <fullName evidence="2">SbsA Ig-like domain-containing protein</fullName>
    </recommendedName>
</protein>
<dbReference type="EMBL" id="UINC01031179">
    <property type="protein sequence ID" value="SVB16816.1"/>
    <property type="molecule type" value="Genomic_DNA"/>
</dbReference>
<organism evidence="1">
    <name type="scientific">marine metagenome</name>
    <dbReference type="NCBI Taxonomy" id="408172"/>
    <lineage>
        <taxon>unclassified sequences</taxon>
        <taxon>metagenomes</taxon>
        <taxon>ecological metagenomes</taxon>
    </lineage>
</organism>
<dbReference type="SUPFAM" id="SSF51126">
    <property type="entry name" value="Pectin lyase-like"/>
    <property type="match status" value="1"/>
</dbReference>
<dbReference type="InterPro" id="IPR011050">
    <property type="entry name" value="Pectin_lyase_fold/virulence"/>
</dbReference>
<name>A0A382BSL3_9ZZZZ</name>
<dbReference type="InterPro" id="IPR012334">
    <property type="entry name" value="Pectin_lyas_fold"/>
</dbReference>
<gene>
    <name evidence="1" type="ORF">METZ01_LOCUS169670</name>
</gene>